<reference evidence="1 2" key="1">
    <citation type="submission" date="2021-04" db="EMBL/GenBank/DDBJ databases">
        <title>Genome analysis of Polyangium sp.</title>
        <authorList>
            <person name="Li Y."/>
            <person name="Wang J."/>
        </authorList>
    </citation>
    <scope>NUCLEOTIDE SEQUENCE [LARGE SCALE GENOMIC DNA]</scope>
    <source>
        <strain evidence="1 2">SDU14</strain>
    </source>
</reference>
<dbReference type="InterPro" id="IPR053860">
    <property type="entry name" value="DUF6932"/>
</dbReference>
<dbReference type="AlphaFoldDB" id="A0A9X4AV58"/>
<accession>A0A9X4AV58</accession>
<name>A0A9X4AV58_9BACT</name>
<dbReference type="Proteomes" id="UP001151081">
    <property type="component" value="Unassembled WGS sequence"/>
</dbReference>
<sequence length="148" mass="16315">MPIPKFDKQGVLPPGVHVATWPEIRARYGHSGRRRKLLAGLEKALASLKEAGCRRAYIDGSFVTAKQGPGDFDGCWEEDEVDPDKLHPALLMFDDNRAVQKAIFGGEMFPASARADASGSPFLRFFQKQKETGAPKGILCIDLTEWTP</sequence>
<dbReference type="EMBL" id="JAGTJJ010000033">
    <property type="protein sequence ID" value="MDC3985969.1"/>
    <property type="molecule type" value="Genomic_DNA"/>
</dbReference>
<keyword evidence="2" id="KW-1185">Reference proteome</keyword>
<evidence type="ECO:0000313" key="2">
    <source>
        <dbReference type="Proteomes" id="UP001151081"/>
    </source>
</evidence>
<proteinExistence type="predicted"/>
<organism evidence="1 2">
    <name type="scientific">Polyangium jinanense</name>
    <dbReference type="NCBI Taxonomy" id="2829994"/>
    <lineage>
        <taxon>Bacteria</taxon>
        <taxon>Pseudomonadati</taxon>
        <taxon>Myxococcota</taxon>
        <taxon>Polyangia</taxon>
        <taxon>Polyangiales</taxon>
        <taxon>Polyangiaceae</taxon>
        <taxon>Polyangium</taxon>
    </lineage>
</organism>
<dbReference type="Pfam" id="PF22014">
    <property type="entry name" value="DUF6932"/>
    <property type="match status" value="1"/>
</dbReference>
<comment type="caution">
    <text evidence="1">The sequence shown here is derived from an EMBL/GenBank/DDBJ whole genome shotgun (WGS) entry which is preliminary data.</text>
</comment>
<dbReference type="RefSeq" id="WP_272459337.1">
    <property type="nucleotide sequence ID" value="NZ_JAGTJJ010000033.1"/>
</dbReference>
<gene>
    <name evidence="1" type="ORF">KEG57_36150</name>
</gene>
<evidence type="ECO:0000313" key="1">
    <source>
        <dbReference type="EMBL" id="MDC3985969.1"/>
    </source>
</evidence>
<protein>
    <submittedName>
        <fullName evidence="1">Uncharacterized protein</fullName>
    </submittedName>
</protein>